<keyword evidence="2" id="KW-0732">Signal</keyword>
<dbReference type="PANTHER" id="PTHR43649">
    <property type="entry name" value="ARABINOSE-BINDING PROTEIN-RELATED"/>
    <property type="match status" value="1"/>
</dbReference>
<dbReference type="InterPro" id="IPR050490">
    <property type="entry name" value="Bact_solute-bd_prot1"/>
</dbReference>
<organism evidence="5 6">
    <name type="scientific">Hujiaoplasma nucleasis</name>
    <dbReference type="NCBI Taxonomy" id="2725268"/>
    <lineage>
        <taxon>Bacteria</taxon>
        <taxon>Bacillati</taxon>
        <taxon>Mycoplasmatota</taxon>
        <taxon>Mollicutes</taxon>
        <taxon>Candidatus Izemoplasmatales</taxon>
        <taxon>Hujiaoplasmataceae</taxon>
        <taxon>Hujiaoplasma</taxon>
    </lineage>
</organism>
<dbReference type="PANTHER" id="PTHR43649:SF31">
    <property type="entry name" value="SN-GLYCEROL-3-PHOSPHATE-BINDING PERIPLASMIC PROTEIN UGPB"/>
    <property type="match status" value="1"/>
</dbReference>
<evidence type="ECO:0000313" key="5">
    <source>
        <dbReference type="EMBL" id="QLY39534.1"/>
    </source>
</evidence>
<protein>
    <recommendedName>
        <fullName evidence="7">Extracellular solute-binding protein</fullName>
    </recommendedName>
</protein>
<keyword evidence="6" id="KW-1185">Reference proteome</keyword>
<evidence type="ECO:0000256" key="2">
    <source>
        <dbReference type="ARBA" id="ARBA00022729"/>
    </source>
</evidence>
<dbReference type="Pfam" id="PF04886">
    <property type="entry name" value="PT"/>
    <property type="match status" value="1"/>
</dbReference>
<gene>
    <name evidence="5" type="ORF">HF295_01120</name>
</gene>
<evidence type="ECO:0000313" key="6">
    <source>
        <dbReference type="Proteomes" id="UP000512167"/>
    </source>
</evidence>
<sequence length="561" mass="63329">MKKILSLILVFMIGIVLVACTEDLTLPIDTTQEVTEAPTENPTETPTQVSTEQPTEAPTEGPTEEPTEAPTGEPTEGPTEVPTEEPTEGPTEEPTETPTEVPTEEPTDVPTTVETTTNNTTTEENTTSVTTQEITLTYADWGNPEINRALADAFMELYPNITVILRTDITGTGGAFTQSLLNAQAAGVLPDVFVIDNVPTGYSNGMLYDVTNFWNTDPDTQLVYPNIRDTAVYNGTRYALPSFQFVKGIFLNLTLFDQYNIPIPDKDWTYDEFVDIAIEFRQAGISEYIYGIEPVHYTGDLDFEIIWPTQDFANIGYNTWDGQSFNFNSQAWIDAYQAKLDLWAQDVVIDYGNLSEEELGVYGEGSAFLQGYVAMSIQGSWELWYVDHMYDNFGYEVGFWPYPGGDAGQFPPTILDYTVVSSQTSYPYEAYLLAKYMSFGREGWMTRLDAMEAQGITYLDRFPVADYSEVWDRIMYDDLGGPSDLLFYIEGVQESIDLFEYSKPDVDKWLPGYSAFWEWVGNDDNDYWTKINDGTITPDVFAAQWEEKINEFVQTALEQYE</sequence>
<evidence type="ECO:0000256" key="1">
    <source>
        <dbReference type="ARBA" id="ARBA00008520"/>
    </source>
</evidence>
<name>A0A7L6N4V2_9MOLU</name>
<feature type="compositionally biased region" description="Low complexity" evidence="4">
    <location>
        <begin position="35"/>
        <end position="61"/>
    </location>
</feature>
<feature type="compositionally biased region" description="Low complexity" evidence="4">
    <location>
        <begin position="68"/>
        <end position="81"/>
    </location>
</feature>
<dbReference type="InterPro" id="IPR006970">
    <property type="entry name" value="PT"/>
</dbReference>
<feature type="compositionally biased region" description="Low complexity" evidence="4">
    <location>
        <begin position="108"/>
        <end position="129"/>
    </location>
</feature>
<feature type="region of interest" description="Disordered" evidence="4">
    <location>
        <begin position="31"/>
        <end position="129"/>
    </location>
</feature>
<dbReference type="KEGG" id="tbk:HF295_01120"/>
<reference evidence="5 6" key="1">
    <citation type="submission" date="2020-04" db="EMBL/GenBank/DDBJ databases">
        <authorList>
            <person name="Zheng R.K."/>
            <person name="Sun C.M."/>
        </authorList>
    </citation>
    <scope>NUCLEOTIDE SEQUENCE [LARGE SCALE GENOMIC DNA]</scope>
    <source>
        <strain evidence="6">zrk29</strain>
    </source>
</reference>
<dbReference type="SUPFAM" id="SSF53850">
    <property type="entry name" value="Periplasmic binding protein-like II"/>
    <property type="match status" value="1"/>
</dbReference>
<keyword evidence="3" id="KW-0677">Repeat</keyword>
<dbReference type="AlphaFoldDB" id="A0A7L6N4V2"/>
<dbReference type="RefSeq" id="WP_312032007.1">
    <property type="nucleotide sequence ID" value="NZ_CP051151.1"/>
</dbReference>
<feature type="compositionally biased region" description="Acidic residues" evidence="4">
    <location>
        <begin position="82"/>
        <end position="95"/>
    </location>
</feature>
<accession>A0A7L6N4V2</accession>
<evidence type="ECO:0008006" key="7">
    <source>
        <dbReference type="Google" id="ProtNLM"/>
    </source>
</evidence>
<comment type="similarity">
    <text evidence="1">Belongs to the bacterial solute-binding protein 1 family.</text>
</comment>
<proteinExistence type="inferred from homology"/>
<evidence type="ECO:0000256" key="3">
    <source>
        <dbReference type="ARBA" id="ARBA00022737"/>
    </source>
</evidence>
<dbReference type="Proteomes" id="UP000512167">
    <property type="component" value="Chromosome"/>
</dbReference>
<dbReference type="Gene3D" id="3.40.190.10">
    <property type="entry name" value="Periplasmic binding protein-like II"/>
    <property type="match status" value="1"/>
</dbReference>
<evidence type="ECO:0000256" key="4">
    <source>
        <dbReference type="SAM" id="MobiDB-lite"/>
    </source>
</evidence>
<dbReference type="EMBL" id="CP051151">
    <property type="protein sequence ID" value="QLY39534.1"/>
    <property type="molecule type" value="Genomic_DNA"/>
</dbReference>
<dbReference type="PROSITE" id="PS51257">
    <property type="entry name" value="PROKAR_LIPOPROTEIN"/>
    <property type="match status" value="1"/>
</dbReference>